<dbReference type="InParanoid" id="F4PCW9"/>
<dbReference type="GeneID" id="18244565"/>
<dbReference type="PANTHER" id="PTHR40124:SF1">
    <property type="entry name" value="DISAGGREGATASE RELATED REPEAT PROTEIN"/>
    <property type="match status" value="1"/>
</dbReference>
<dbReference type="Pfam" id="PF21294">
    <property type="entry name" value="Polysacc_lyase_14"/>
    <property type="match status" value="1"/>
</dbReference>
<dbReference type="Proteomes" id="UP000007241">
    <property type="component" value="Unassembled WGS sequence"/>
</dbReference>
<dbReference type="InterPro" id="IPR048958">
    <property type="entry name" value="Polysacc_lyase_14"/>
</dbReference>
<accession>F4PCW9</accession>
<dbReference type="OrthoDB" id="10069995at2759"/>
<gene>
    <name evidence="2" type="ORF">BATDEDRAFT_92259</name>
</gene>
<dbReference type="Gene3D" id="2.60.120.200">
    <property type="match status" value="1"/>
</dbReference>
<evidence type="ECO:0000259" key="1">
    <source>
        <dbReference type="Pfam" id="PF21294"/>
    </source>
</evidence>
<protein>
    <recommendedName>
        <fullName evidence="1">Polysaccharide lyase 14 domain-containing protein</fullName>
    </recommendedName>
</protein>
<dbReference type="OMA" id="WSTRYMW"/>
<sequence>MKRASSKKTSVKHASSKKTPIKRPVQYCIIPTPTQDPTTTASTSVPTLTGNRWQASDFLQASLSKLNIMQDRYGVDNRYFVNDPVVKGNIVLKVDYPAGSYNPSGPIIGGTGFYAQPIDLSAAKTTMFQYDIYFQPGFDFVKGGKLPGIYGGHSGCSGGRNSQDCFSSRFMFRTGGAGESYIYLPFDQQVPGFCKIPPKSVCNPDYGTSIGRGSWTFPTGEWVTVSQTITLNTVGVADGSITVKVNGRTAIQFNEIVWITDSSVGFLGIDFETFFGGSSSDWATPTDQYTLYKNLIIQSLD</sequence>
<evidence type="ECO:0000313" key="2">
    <source>
        <dbReference type="EMBL" id="EGF76929.1"/>
    </source>
</evidence>
<dbReference type="AlphaFoldDB" id="F4PCW9"/>
<name>F4PCW9_BATDJ</name>
<dbReference type="RefSeq" id="XP_006682507.1">
    <property type="nucleotide sequence ID" value="XM_006682444.1"/>
</dbReference>
<evidence type="ECO:0000313" key="3">
    <source>
        <dbReference type="Proteomes" id="UP000007241"/>
    </source>
</evidence>
<dbReference type="EMBL" id="GL882894">
    <property type="protein sequence ID" value="EGF76929.1"/>
    <property type="molecule type" value="Genomic_DNA"/>
</dbReference>
<proteinExistence type="predicted"/>
<dbReference type="PANTHER" id="PTHR40124">
    <property type="match status" value="1"/>
</dbReference>
<reference evidence="2 3" key="1">
    <citation type="submission" date="2009-12" db="EMBL/GenBank/DDBJ databases">
        <title>The draft genome of Batrachochytrium dendrobatidis.</title>
        <authorList>
            <consortium name="US DOE Joint Genome Institute (JGI-PGF)"/>
            <person name="Kuo A."/>
            <person name="Salamov A."/>
            <person name="Schmutz J."/>
            <person name="Lucas S."/>
            <person name="Pitluck S."/>
            <person name="Rosenblum E."/>
            <person name="Stajich J."/>
            <person name="Eisen M."/>
            <person name="Grigoriev I.V."/>
        </authorList>
    </citation>
    <scope>NUCLEOTIDE SEQUENCE [LARGE SCALE GENOMIC DNA]</scope>
    <source>
        <strain evidence="3">JAM81 / FGSC 10211</strain>
    </source>
</reference>
<organism evidence="2 3">
    <name type="scientific">Batrachochytrium dendrobatidis (strain JAM81 / FGSC 10211)</name>
    <name type="common">Frog chytrid fungus</name>
    <dbReference type="NCBI Taxonomy" id="684364"/>
    <lineage>
        <taxon>Eukaryota</taxon>
        <taxon>Fungi</taxon>
        <taxon>Fungi incertae sedis</taxon>
        <taxon>Chytridiomycota</taxon>
        <taxon>Chytridiomycota incertae sedis</taxon>
        <taxon>Chytridiomycetes</taxon>
        <taxon>Rhizophydiales</taxon>
        <taxon>Rhizophydiales incertae sedis</taxon>
        <taxon>Batrachochytrium</taxon>
    </lineage>
</organism>
<keyword evidence="3" id="KW-1185">Reference proteome</keyword>
<dbReference type="HOGENOM" id="CLU_049744_0_0_1"/>
<feature type="domain" description="Polysaccharide lyase 14" evidence="1">
    <location>
        <begin position="88"/>
        <end position="295"/>
    </location>
</feature>